<reference evidence="9 10" key="1">
    <citation type="submission" date="2017-07" db="EMBL/GenBank/DDBJ databases">
        <title>An improved, manually edited Actinidia chinensis var. chinensis (kiwifruit) genome highlights the challenges associated with draft genomes and gene prediction in plants.</title>
        <authorList>
            <person name="Pilkington S."/>
            <person name="Crowhurst R."/>
            <person name="Hilario E."/>
            <person name="Nardozza S."/>
            <person name="Fraser L."/>
            <person name="Peng Y."/>
            <person name="Gunaseelan K."/>
            <person name="Simpson R."/>
            <person name="Tahir J."/>
            <person name="Deroles S."/>
            <person name="Templeton K."/>
            <person name="Luo Z."/>
            <person name="Davy M."/>
            <person name="Cheng C."/>
            <person name="Mcneilage M."/>
            <person name="Scaglione D."/>
            <person name="Liu Y."/>
            <person name="Zhang Q."/>
            <person name="Datson P."/>
            <person name="De Silva N."/>
            <person name="Gardiner S."/>
            <person name="Bassett H."/>
            <person name="Chagne D."/>
            <person name="Mccallum J."/>
            <person name="Dzierzon H."/>
            <person name="Deng C."/>
            <person name="Wang Y.-Y."/>
            <person name="Barron N."/>
            <person name="Manako K."/>
            <person name="Bowen J."/>
            <person name="Foster T."/>
            <person name="Erridge Z."/>
            <person name="Tiffin H."/>
            <person name="Waite C."/>
            <person name="Davies K."/>
            <person name="Grierson E."/>
            <person name="Laing W."/>
            <person name="Kirk R."/>
            <person name="Chen X."/>
            <person name="Wood M."/>
            <person name="Montefiori M."/>
            <person name="Brummell D."/>
            <person name="Schwinn K."/>
            <person name="Catanach A."/>
            <person name="Fullerton C."/>
            <person name="Li D."/>
            <person name="Meiyalaghan S."/>
            <person name="Nieuwenhuizen N."/>
            <person name="Read N."/>
            <person name="Prakash R."/>
            <person name="Hunter D."/>
            <person name="Zhang H."/>
            <person name="Mckenzie M."/>
            <person name="Knabel M."/>
            <person name="Harris A."/>
            <person name="Allan A."/>
            <person name="Chen A."/>
            <person name="Janssen B."/>
            <person name="Plunkett B."/>
            <person name="Dwamena C."/>
            <person name="Voogd C."/>
            <person name="Leif D."/>
            <person name="Lafferty D."/>
            <person name="Souleyre E."/>
            <person name="Varkonyi-Gasic E."/>
            <person name="Gambi F."/>
            <person name="Hanley J."/>
            <person name="Yao J.-L."/>
            <person name="Cheung J."/>
            <person name="David K."/>
            <person name="Warren B."/>
            <person name="Marsh K."/>
            <person name="Snowden K."/>
            <person name="Lin-Wang K."/>
            <person name="Brian L."/>
            <person name="Martinez-Sanchez M."/>
            <person name="Wang M."/>
            <person name="Ileperuma N."/>
            <person name="Macnee N."/>
            <person name="Campin R."/>
            <person name="Mcatee P."/>
            <person name="Drummond R."/>
            <person name="Espley R."/>
            <person name="Ireland H."/>
            <person name="Wu R."/>
            <person name="Atkinson R."/>
            <person name="Karunairetnam S."/>
            <person name="Bulley S."/>
            <person name="Chunkath S."/>
            <person name="Hanley Z."/>
            <person name="Storey R."/>
            <person name="Thrimawithana A."/>
            <person name="Thomson S."/>
            <person name="David C."/>
            <person name="Testolin R."/>
        </authorList>
    </citation>
    <scope>NUCLEOTIDE SEQUENCE [LARGE SCALE GENOMIC DNA]</scope>
    <source>
        <strain evidence="10">cv. Red5</strain>
        <tissue evidence="9">Young leaf</tissue>
    </source>
</reference>
<evidence type="ECO:0000313" key="9">
    <source>
        <dbReference type="EMBL" id="PSR89407.1"/>
    </source>
</evidence>
<feature type="compositionally biased region" description="Polar residues" evidence="7">
    <location>
        <begin position="54"/>
        <end position="68"/>
    </location>
</feature>
<evidence type="ECO:0000256" key="6">
    <source>
        <dbReference type="ARBA" id="ARBA00023242"/>
    </source>
</evidence>
<dbReference type="PANTHER" id="PTHR31190:SF489">
    <property type="entry name" value="ETHYLENE-RESPONSIVE TRANSCRIPTION FACTOR ERF113-RELATED"/>
    <property type="match status" value="1"/>
</dbReference>
<proteinExistence type="predicted"/>
<comment type="caution">
    <text evidence="9">The sequence shown here is derived from an EMBL/GenBank/DDBJ whole genome shotgun (WGS) entry which is preliminary data.</text>
</comment>
<dbReference type="Gene3D" id="3.30.730.10">
    <property type="entry name" value="AP2/ERF domain"/>
    <property type="match status" value="1"/>
</dbReference>
<dbReference type="InterPro" id="IPR001471">
    <property type="entry name" value="AP2/ERF_dom"/>
</dbReference>
<keyword evidence="6" id="KW-0539">Nucleus</keyword>
<dbReference type="InParanoid" id="A0A2R6PDD2"/>
<dbReference type="InterPro" id="IPR036955">
    <property type="entry name" value="AP2/ERF_dom_sf"/>
</dbReference>
<dbReference type="CDD" id="cd00018">
    <property type="entry name" value="AP2"/>
    <property type="match status" value="1"/>
</dbReference>
<dbReference type="InterPro" id="IPR044808">
    <property type="entry name" value="ERF_plant"/>
</dbReference>
<dbReference type="FunCoup" id="A0A2R6PDD2">
    <property type="interactions" value="81"/>
</dbReference>
<dbReference type="Gramene" id="PSR89407">
    <property type="protein sequence ID" value="PSR89407"/>
    <property type="gene ID" value="CEY00_Acc29606"/>
</dbReference>
<dbReference type="GO" id="GO:0003677">
    <property type="term" value="F:DNA binding"/>
    <property type="evidence" value="ECO:0007669"/>
    <property type="project" value="UniProtKB-KW"/>
</dbReference>
<evidence type="ECO:0000313" key="10">
    <source>
        <dbReference type="Proteomes" id="UP000241394"/>
    </source>
</evidence>
<dbReference type="InterPro" id="IPR016177">
    <property type="entry name" value="DNA-bd_dom_sf"/>
</dbReference>
<evidence type="ECO:0000256" key="1">
    <source>
        <dbReference type="ARBA" id="ARBA00004123"/>
    </source>
</evidence>
<evidence type="ECO:0000256" key="7">
    <source>
        <dbReference type="SAM" id="MobiDB-lite"/>
    </source>
</evidence>
<gene>
    <name evidence="9" type="ORF">CEY00_Acc29606</name>
</gene>
<comment type="subcellular location">
    <subcellularLocation>
        <location evidence="1">Nucleus</location>
    </subcellularLocation>
</comment>
<keyword evidence="10" id="KW-1185">Reference proteome</keyword>
<accession>A0A2R6PDD2</accession>
<evidence type="ECO:0000256" key="3">
    <source>
        <dbReference type="ARBA" id="ARBA00023015"/>
    </source>
</evidence>
<dbReference type="Pfam" id="PF00847">
    <property type="entry name" value="AP2"/>
    <property type="match status" value="1"/>
</dbReference>
<evidence type="ECO:0000259" key="8">
    <source>
        <dbReference type="PROSITE" id="PS51032"/>
    </source>
</evidence>
<evidence type="ECO:0000256" key="4">
    <source>
        <dbReference type="ARBA" id="ARBA00023125"/>
    </source>
</evidence>
<dbReference type="OMA" id="PVHLHEN"/>
<dbReference type="Proteomes" id="UP000241394">
    <property type="component" value="Chromosome LG26"/>
</dbReference>
<dbReference type="STRING" id="1590841.A0A2R6PDD2"/>
<dbReference type="SUPFAM" id="SSF54171">
    <property type="entry name" value="DNA-binding domain"/>
    <property type="match status" value="1"/>
</dbReference>
<protein>
    <submittedName>
        <fullName evidence="9">Ethylene-responsive transcription factor</fullName>
    </submittedName>
</protein>
<dbReference type="FunFam" id="3.30.730.10:FF:000001">
    <property type="entry name" value="Ethylene-responsive transcription factor 2"/>
    <property type="match status" value="1"/>
</dbReference>
<dbReference type="EMBL" id="NKQK01000026">
    <property type="protein sequence ID" value="PSR89407.1"/>
    <property type="molecule type" value="Genomic_DNA"/>
</dbReference>
<keyword evidence="3" id="KW-0805">Transcription regulation</keyword>
<name>A0A2R6PDD2_ACTCC</name>
<dbReference type="GO" id="GO:0009873">
    <property type="term" value="P:ethylene-activated signaling pathway"/>
    <property type="evidence" value="ECO:0007669"/>
    <property type="project" value="InterPro"/>
</dbReference>
<feature type="domain" description="AP2/ERF" evidence="8">
    <location>
        <begin position="73"/>
        <end position="130"/>
    </location>
</feature>
<dbReference type="GO" id="GO:0005634">
    <property type="term" value="C:nucleus"/>
    <property type="evidence" value="ECO:0007669"/>
    <property type="project" value="UniProtKB-SubCell"/>
</dbReference>
<keyword evidence="4" id="KW-0238">DNA-binding</keyword>
<dbReference type="PROSITE" id="PS51032">
    <property type="entry name" value="AP2_ERF"/>
    <property type="match status" value="1"/>
</dbReference>
<dbReference type="AlphaFoldDB" id="A0A2R6PDD2"/>
<feature type="region of interest" description="Disordered" evidence="7">
    <location>
        <begin position="41"/>
        <end position="73"/>
    </location>
</feature>
<dbReference type="PRINTS" id="PR00367">
    <property type="entry name" value="ETHRSPELEMNT"/>
</dbReference>
<evidence type="ECO:0000256" key="2">
    <source>
        <dbReference type="ARBA" id="ARBA00022821"/>
    </source>
</evidence>
<dbReference type="GO" id="GO:0006952">
    <property type="term" value="P:defense response"/>
    <property type="evidence" value="ECO:0007669"/>
    <property type="project" value="UniProtKB-KW"/>
</dbReference>
<dbReference type="PANTHER" id="PTHR31190">
    <property type="entry name" value="DNA-BINDING DOMAIN"/>
    <property type="match status" value="1"/>
</dbReference>
<organism evidence="9 10">
    <name type="scientific">Actinidia chinensis var. chinensis</name>
    <name type="common">Chinese soft-hair kiwi</name>
    <dbReference type="NCBI Taxonomy" id="1590841"/>
    <lineage>
        <taxon>Eukaryota</taxon>
        <taxon>Viridiplantae</taxon>
        <taxon>Streptophyta</taxon>
        <taxon>Embryophyta</taxon>
        <taxon>Tracheophyta</taxon>
        <taxon>Spermatophyta</taxon>
        <taxon>Magnoliopsida</taxon>
        <taxon>eudicotyledons</taxon>
        <taxon>Gunneridae</taxon>
        <taxon>Pentapetalae</taxon>
        <taxon>asterids</taxon>
        <taxon>Ericales</taxon>
        <taxon>Actinidiaceae</taxon>
        <taxon>Actinidia</taxon>
    </lineage>
</organism>
<sequence>MNQSEKKEEEHNNIFPTYLARSKHDFTAMVSALSQVIGSNTSKNPVHLHENSLPEPNQSHLPSQYQGNQKRRHYRGVRQRPWGKWAAEIRDPNKAARVWLGTFDTAEGAALAYDEAALRFRGNKAKLNFPERVQARTDFGYLRNHEEKNYFNLLHYARRLRCGGSGMNNDVSGIYPRGTFVSQPLSAISPASASTSQQQQGEVMRFGETILHPKPQGDIIKEGNYLM</sequence>
<dbReference type="SMART" id="SM00380">
    <property type="entry name" value="AP2"/>
    <property type="match status" value="1"/>
</dbReference>
<evidence type="ECO:0000256" key="5">
    <source>
        <dbReference type="ARBA" id="ARBA00023163"/>
    </source>
</evidence>
<keyword evidence="2" id="KW-0611">Plant defense</keyword>
<dbReference type="GO" id="GO:0003700">
    <property type="term" value="F:DNA-binding transcription factor activity"/>
    <property type="evidence" value="ECO:0007669"/>
    <property type="project" value="InterPro"/>
</dbReference>
<dbReference type="OrthoDB" id="1925932at2759"/>
<reference evidence="10" key="2">
    <citation type="journal article" date="2018" name="BMC Genomics">
        <title>A manually annotated Actinidia chinensis var. chinensis (kiwifruit) genome highlights the challenges associated with draft genomes and gene prediction in plants.</title>
        <authorList>
            <person name="Pilkington S.M."/>
            <person name="Crowhurst R."/>
            <person name="Hilario E."/>
            <person name="Nardozza S."/>
            <person name="Fraser L."/>
            <person name="Peng Y."/>
            <person name="Gunaseelan K."/>
            <person name="Simpson R."/>
            <person name="Tahir J."/>
            <person name="Deroles S.C."/>
            <person name="Templeton K."/>
            <person name="Luo Z."/>
            <person name="Davy M."/>
            <person name="Cheng C."/>
            <person name="McNeilage M."/>
            <person name="Scaglione D."/>
            <person name="Liu Y."/>
            <person name="Zhang Q."/>
            <person name="Datson P."/>
            <person name="De Silva N."/>
            <person name="Gardiner S.E."/>
            <person name="Bassett H."/>
            <person name="Chagne D."/>
            <person name="McCallum J."/>
            <person name="Dzierzon H."/>
            <person name="Deng C."/>
            <person name="Wang Y.Y."/>
            <person name="Barron L."/>
            <person name="Manako K."/>
            <person name="Bowen J."/>
            <person name="Foster T.M."/>
            <person name="Erridge Z.A."/>
            <person name="Tiffin H."/>
            <person name="Waite C.N."/>
            <person name="Davies K.M."/>
            <person name="Grierson E.P."/>
            <person name="Laing W.A."/>
            <person name="Kirk R."/>
            <person name="Chen X."/>
            <person name="Wood M."/>
            <person name="Montefiori M."/>
            <person name="Brummell D.A."/>
            <person name="Schwinn K.E."/>
            <person name="Catanach A."/>
            <person name="Fullerton C."/>
            <person name="Li D."/>
            <person name="Meiyalaghan S."/>
            <person name="Nieuwenhuizen N."/>
            <person name="Read N."/>
            <person name="Prakash R."/>
            <person name="Hunter D."/>
            <person name="Zhang H."/>
            <person name="McKenzie M."/>
            <person name="Knabel M."/>
            <person name="Harris A."/>
            <person name="Allan A.C."/>
            <person name="Gleave A."/>
            <person name="Chen A."/>
            <person name="Janssen B.J."/>
            <person name="Plunkett B."/>
            <person name="Ampomah-Dwamena C."/>
            <person name="Voogd C."/>
            <person name="Leif D."/>
            <person name="Lafferty D."/>
            <person name="Souleyre E.J.F."/>
            <person name="Varkonyi-Gasic E."/>
            <person name="Gambi F."/>
            <person name="Hanley J."/>
            <person name="Yao J.L."/>
            <person name="Cheung J."/>
            <person name="David K.M."/>
            <person name="Warren B."/>
            <person name="Marsh K."/>
            <person name="Snowden K.C."/>
            <person name="Lin-Wang K."/>
            <person name="Brian L."/>
            <person name="Martinez-Sanchez M."/>
            <person name="Wang M."/>
            <person name="Ileperuma N."/>
            <person name="Macnee N."/>
            <person name="Campin R."/>
            <person name="McAtee P."/>
            <person name="Drummond R.S.M."/>
            <person name="Espley R.V."/>
            <person name="Ireland H.S."/>
            <person name="Wu R."/>
            <person name="Atkinson R.G."/>
            <person name="Karunairetnam S."/>
            <person name="Bulley S."/>
            <person name="Chunkath S."/>
            <person name="Hanley Z."/>
            <person name="Storey R."/>
            <person name="Thrimawithana A.H."/>
            <person name="Thomson S."/>
            <person name="David C."/>
            <person name="Testolin R."/>
            <person name="Huang H."/>
            <person name="Hellens R.P."/>
            <person name="Schaffer R.J."/>
        </authorList>
    </citation>
    <scope>NUCLEOTIDE SEQUENCE [LARGE SCALE GENOMIC DNA]</scope>
    <source>
        <strain evidence="10">cv. Red5</strain>
    </source>
</reference>
<keyword evidence="5" id="KW-0804">Transcription</keyword>